<organism evidence="2 3">
    <name type="scientific">Schizophyllum amplum</name>
    <dbReference type="NCBI Taxonomy" id="97359"/>
    <lineage>
        <taxon>Eukaryota</taxon>
        <taxon>Fungi</taxon>
        <taxon>Dikarya</taxon>
        <taxon>Basidiomycota</taxon>
        <taxon>Agaricomycotina</taxon>
        <taxon>Agaricomycetes</taxon>
        <taxon>Agaricomycetidae</taxon>
        <taxon>Agaricales</taxon>
        <taxon>Schizophyllaceae</taxon>
        <taxon>Schizophyllum</taxon>
    </lineage>
</organism>
<feature type="compositionally biased region" description="Polar residues" evidence="1">
    <location>
        <begin position="178"/>
        <end position="189"/>
    </location>
</feature>
<feature type="region of interest" description="Disordered" evidence="1">
    <location>
        <begin position="73"/>
        <end position="116"/>
    </location>
</feature>
<evidence type="ECO:0008006" key="4">
    <source>
        <dbReference type="Google" id="ProtNLM"/>
    </source>
</evidence>
<gene>
    <name evidence="2" type="ORF">BD626DRAFT_541596</name>
</gene>
<dbReference type="InterPro" id="IPR036864">
    <property type="entry name" value="Zn2-C6_fun-type_DNA-bd_sf"/>
</dbReference>
<feature type="region of interest" description="Disordered" evidence="1">
    <location>
        <begin position="174"/>
        <end position="237"/>
    </location>
</feature>
<dbReference type="EMBL" id="VDMD01000082">
    <property type="protein sequence ID" value="TRM56005.1"/>
    <property type="molecule type" value="Genomic_DNA"/>
</dbReference>
<name>A0A550BTY2_9AGAR</name>
<protein>
    <recommendedName>
        <fullName evidence="4">Zn(2)-C6 fungal-type domain-containing protein</fullName>
    </recommendedName>
</protein>
<evidence type="ECO:0000313" key="3">
    <source>
        <dbReference type="Proteomes" id="UP000320762"/>
    </source>
</evidence>
<evidence type="ECO:0000313" key="2">
    <source>
        <dbReference type="EMBL" id="TRM56005.1"/>
    </source>
</evidence>
<feature type="compositionally biased region" description="Basic and acidic residues" evidence="1">
    <location>
        <begin position="103"/>
        <end position="116"/>
    </location>
</feature>
<evidence type="ECO:0000256" key="1">
    <source>
        <dbReference type="SAM" id="MobiDB-lite"/>
    </source>
</evidence>
<dbReference type="SUPFAM" id="SSF57701">
    <property type="entry name" value="Zn2/Cys6 DNA-binding domain"/>
    <property type="match status" value="1"/>
</dbReference>
<dbReference type="GO" id="GO:0008270">
    <property type="term" value="F:zinc ion binding"/>
    <property type="evidence" value="ECO:0007669"/>
    <property type="project" value="InterPro"/>
</dbReference>
<proteinExistence type="predicted"/>
<dbReference type="AlphaFoldDB" id="A0A550BTY2"/>
<dbReference type="Proteomes" id="UP000320762">
    <property type="component" value="Unassembled WGS sequence"/>
</dbReference>
<comment type="caution">
    <text evidence="2">The sequence shown here is derived from an EMBL/GenBank/DDBJ whole genome shotgun (WGS) entry which is preliminary data.</text>
</comment>
<keyword evidence="3" id="KW-1185">Reference proteome</keyword>
<accession>A0A550BTY2</accession>
<dbReference type="GO" id="GO:0000981">
    <property type="term" value="F:DNA-binding transcription factor activity, RNA polymerase II-specific"/>
    <property type="evidence" value="ECO:0007669"/>
    <property type="project" value="InterPro"/>
</dbReference>
<reference evidence="2 3" key="1">
    <citation type="journal article" date="2019" name="New Phytol.">
        <title>Comparative genomics reveals unique wood-decay strategies and fruiting body development in the Schizophyllaceae.</title>
        <authorList>
            <person name="Almasi E."/>
            <person name="Sahu N."/>
            <person name="Krizsan K."/>
            <person name="Balint B."/>
            <person name="Kovacs G.M."/>
            <person name="Kiss B."/>
            <person name="Cseklye J."/>
            <person name="Drula E."/>
            <person name="Henrissat B."/>
            <person name="Nagy I."/>
            <person name="Chovatia M."/>
            <person name="Adam C."/>
            <person name="LaButti K."/>
            <person name="Lipzen A."/>
            <person name="Riley R."/>
            <person name="Grigoriev I.V."/>
            <person name="Nagy L.G."/>
        </authorList>
    </citation>
    <scope>NUCLEOTIDE SEQUENCE [LARGE SCALE GENOMIC DNA]</scope>
    <source>
        <strain evidence="2 3">NL-1724</strain>
    </source>
</reference>
<feature type="region of interest" description="Disordered" evidence="1">
    <location>
        <begin position="286"/>
        <end position="306"/>
    </location>
</feature>
<sequence>MPYNEDYYWALVRREHDDWGRMIIEEGAGFVNWATAVKDANVAEKMVASAKAHMRTKDAARLAQFADEMASSTAHEGAQLKTERRGSSADALVASTQTPVKDSAGEGGKKTKADKSERRFVPSCTQCVARKTGCYMIEGRDGPTSNVACYSCRINGRGCDYSYGQYEQMVRAARGGDSASTGETAQATDTAIDRDDVNEGPQRGRSTAGARTSRSSRSEAASACGARRAQGPSAALPDVADEAKATQAEWKQFADVVNGGCLEVLESLGHMIQTLGPIYGELKGQEDNDGRAFADGGAEARQTVTD</sequence>
<feature type="compositionally biased region" description="Low complexity" evidence="1">
    <location>
        <begin position="203"/>
        <end position="229"/>
    </location>
</feature>